<proteinExistence type="predicted"/>
<name>A0A316FC81_9ACTN</name>
<keyword evidence="3" id="KW-1185">Reference proteome</keyword>
<gene>
    <name evidence="2" type="ORF">BC793_113263</name>
</gene>
<feature type="transmembrane region" description="Helical" evidence="1">
    <location>
        <begin position="15"/>
        <end position="33"/>
    </location>
</feature>
<reference evidence="2 3" key="1">
    <citation type="submission" date="2018-05" db="EMBL/GenBank/DDBJ databases">
        <title>Genomic Encyclopedia of Archaeal and Bacterial Type Strains, Phase II (KMG-II): from individual species to whole genera.</title>
        <authorList>
            <person name="Goeker M."/>
        </authorList>
    </citation>
    <scope>NUCLEOTIDE SEQUENCE [LARGE SCALE GENOMIC DNA]</scope>
    <source>
        <strain evidence="2 3">DSM 45184</strain>
    </source>
</reference>
<dbReference type="OrthoDB" id="1698584at2"/>
<keyword evidence="1" id="KW-1133">Transmembrane helix</keyword>
<organism evidence="2 3">
    <name type="scientific">Actinoplanes xinjiangensis</name>
    <dbReference type="NCBI Taxonomy" id="512350"/>
    <lineage>
        <taxon>Bacteria</taxon>
        <taxon>Bacillati</taxon>
        <taxon>Actinomycetota</taxon>
        <taxon>Actinomycetes</taxon>
        <taxon>Micromonosporales</taxon>
        <taxon>Micromonosporaceae</taxon>
        <taxon>Actinoplanes</taxon>
    </lineage>
</organism>
<dbReference type="RefSeq" id="WP_109597549.1">
    <property type="nucleotide sequence ID" value="NZ_BONA01000064.1"/>
</dbReference>
<keyword evidence="1" id="KW-0472">Membrane</keyword>
<evidence type="ECO:0000313" key="2">
    <source>
        <dbReference type="EMBL" id="PWK43581.1"/>
    </source>
</evidence>
<sequence length="77" mass="8872">MNDPYRRPIGWLEHFLHLNLTMITSGIWGIVWYHRAKKGRAVSFDTPTCSRCNDTGIRGKVSGINWVVVTCDHSRWG</sequence>
<dbReference type="AlphaFoldDB" id="A0A316FC81"/>
<accession>A0A316FC81</accession>
<comment type="caution">
    <text evidence="2">The sequence shown here is derived from an EMBL/GenBank/DDBJ whole genome shotgun (WGS) entry which is preliminary data.</text>
</comment>
<protein>
    <submittedName>
        <fullName evidence="2">Uncharacterized protein</fullName>
    </submittedName>
</protein>
<dbReference type="EMBL" id="QGGR01000013">
    <property type="protein sequence ID" value="PWK43581.1"/>
    <property type="molecule type" value="Genomic_DNA"/>
</dbReference>
<evidence type="ECO:0000256" key="1">
    <source>
        <dbReference type="SAM" id="Phobius"/>
    </source>
</evidence>
<keyword evidence="1" id="KW-0812">Transmembrane</keyword>
<evidence type="ECO:0000313" key="3">
    <source>
        <dbReference type="Proteomes" id="UP000245697"/>
    </source>
</evidence>
<dbReference type="Proteomes" id="UP000245697">
    <property type="component" value="Unassembled WGS sequence"/>
</dbReference>